<organism evidence="1 2">
    <name type="scientific">Mucuna pruriens</name>
    <name type="common">Velvet bean</name>
    <name type="synonym">Dolichos pruriens</name>
    <dbReference type="NCBI Taxonomy" id="157652"/>
    <lineage>
        <taxon>Eukaryota</taxon>
        <taxon>Viridiplantae</taxon>
        <taxon>Streptophyta</taxon>
        <taxon>Embryophyta</taxon>
        <taxon>Tracheophyta</taxon>
        <taxon>Spermatophyta</taxon>
        <taxon>Magnoliopsida</taxon>
        <taxon>eudicotyledons</taxon>
        <taxon>Gunneridae</taxon>
        <taxon>Pentapetalae</taxon>
        <taxon>rosids</taxon>
        <taxon>fabids</taxon>
        <taxon>Fabales</taxon>
        <taxon>Fabaceae</taxon>
        <taxon>Papilionoideae</taxon>
        <taxon>50 kb inversion clade</taxon>
        <taxon>NPAAA clade</taxon>
        <taxon>indigoferoid/millettioid clade</taxon>
        <taxon>Phaseoleae</taxon>
        <taxon>Mucuna</taxon>
    </lineage>
</organism>
<protein>
    <submittedName>
        <fullName evidence="1">Uncharacterized protein</fullName>
    </submittedName>
</protein>
<keyword evidence="2" id="KW-1185">Reference proteome</keyword>
<feature type="non-terminal residue" evidence="1">
    <location>
        <position position="1"/>
    </location>
</feature>
<comment type="caution">
    <text evidence="1">The sequence shown here is derived from an EMBL/GenBank/DDBJ whole genome shotgun (WGS) entry which is preliminary data.</text>
</comment>
<evidence type="ECO:0000313" key="2">
    <source>
        <dbReference type="Proteomes" id="UP000257109"/>
    </source>
</evidence>
<dbReference type="EMBL" id="QJKJ01002936">
    <property type="protein sequence ID" value="RDY00673.1"/>
    <property type="molecule type" value="Genomic_DNA"/>
</dbReference>
<name>A0A371HCZ4_MUCPR</name>
<reference evidence="1" key="1">
    <citation type="submission" date="2018-05" db="EMBL/GenBank/DDBJ databases">
        <title>Draft genome of Mucuna pruriens seed.</title>
        <authorList>
            <person name="Nnadi N.E."/>
            <person name="Vos R."/>
            <person name="Hasami M.H."/>
            <person name="Devisetty U.K."/>
            <person name="Aguiy J.C."/>
        </authorList>
    </citation>
    <scope>NUCLEOTIDE SEQUENCE [LARGE SCALE GENOMIC DNA]</scope>
    <source>
        <strain evidence="1">JCA_2017</strain>
    </source>
</reference>
<dbReference type="OrthoDB" id="20669at2759"/>
<sequence>MKIYHNQGKCQKRHLSSDFENIECKATDKGGKYYDFWQNTRSVSQQYFIFSTIYLKPLICHLQLRNLVGQHQNILV</sequence>
<dbReference type="AlphaFoldDB" id="A0A371HCZ4"/>
<gene>
    <name evidence="1" type="ORF">CR513_16127</name>
</gene>
<accession>A0A371HCZ4</accession>
<proteinExistence type="predicted"/>
<evidence type="ECO:0000313" key="1">
    <source>
        <dbReference type="EMBL" id="RDY00673.1"/>
    </source>
</evidence>
<dbReference type="Proteomes" id="UP000257109">
    <property type="component" value="Unassembled WGS sequence"/>
</dbReference>